<keyword evidence="1" id="KW-0472">Membrane</keyword>
<dbReference type="Pfam" id="PF01757">
    <property type="entry name" value="Acyl_transf_3"/>
    <property type="match status" value="1"/>
</dbReference>
<dbReference type="PANTHER" id="PTHR23028">
    <property type="entry name" value="ACETYLTRANSFERASE"/>
    <property type="match status" value="1"/>
</dbReference>
<evidence type="ECO:0000313" key="3">
    <source>
        <dbReference type="EMBL" id="MFC4348240.1"/>
    </source>
</evidence>
<dbReference type="EMBL" id="JBHSCR010000007">
    <property type="protein sequence ID" value="MFC4348240.1"/>
    <property type="molecule type" value="Genomic_DNA"/>
</dbReference>
<accession>A0ABV8UBH2</accession>
<feature type="domain" description="Acyltransferase 3" evidence="2">
    <location>
        <begin position="4"/>
        <end position="324"/>
    </location>
</feature>
<dbReference type="Proteomes" id="UP001595776">
    <property type="component" value="Unassembled WGS sequence"/>
</dbReference>
<dbReference type="InterPro" id="IPR002656">
    <property type="entry name" value="Acyl_transf_3_dom"/>
</dbReference>
<reference evidence="4" key="1">
    <citation type="journal article" date="2019" name="Int. J. Syst. Evol. Microbiol.">
        <title>The Global Catalogue of Microorganisms (GCM) 10K type strain sequencing project: providing services to taxonomists for standard genome sequencing and annotation.</title>
        <authorList>
            <consortium name="The Broad Institute Genomics Platform"/>
            <consortium name="The Broad Institute Genome Sequencing Center for Infectious Disease"/>
            <person name="Wu L."/>
            <person name="Ma J."/>
        </authorList>
    </citation>
    <scope>NUCLEOTIDE SEQUENCE [LARGE SCALE GENOMIC DNA]</scope>
    <source>
        <strain evidence="4">CGMCC 1.15304</strain>
    </source>
</reference>
<feature type="transmembrane region" description="Helical" evidence="1">
    <location>
        <begin position="190"/>
        <end position="210"/>
    </location>
</feature>
<keyword evidence="1" id="KW-0812">Transmembrane</keyword>
<keyword evidence="1" id="KW-1133">Transmembrane helix</keyword>
<feature type="transmembrane region" description="Helical" evidence="1">
    <location>
        <begin position="68"/>
        <end position="87"/>
    </location>
</feature>
<keyword evidence="4" id="KW-1185">Reference proteome</keyword>
<feature type="transmembrane region" description="Helical" evidence="1">
    <location>
        <begin position="134"/>
        <end position="152"/>
    </location>
</feature>
<dbReference type="EC" id="2.3.-.-" evidence="3"/>
<dbReference type="GO" id="GO:0016746">
    <property type="term" value="F:acyltransferase activity"/>
    <property type="evidence" value="ECO:0007669"/>
    <property type="project" value="UniProtKB-KW"/>
</dbReference>
<feature type="transmembrane region" description="Helical" evidence="1">
    <location>
        <begin position="29"/>
        <end position="47"/>
    </location>
</feature>
<evidence type="ECO:0000259" key="2">
    <source>
        <dbReference type="Pfam" id="PF01757"/>
    </source>
</evidence>
<feature type="transmembrane region" description="Helical" evidence="1">
    <location>
        <begin position="164"/>
        <end position="184"/>
    </location>
</feature>
<dbReference type="PANTHER" id="PTHR23028:SF53">
    <property type="entry name" value="ACYL_TRANSF_3 DOMAIN-CONTAINING PROTEIN"/>
    <property type="match status" value="1"/>
</dbReference>
<evidence type="ECO:0000256" key="1">
    <source>
        <dbReference type="SAM" id="Phobius"/>
    </source>
</evidence>
<proteinExistence type="predicted"/>
<feature type="transmembrane region" description="Helical" evidence="1">
    <location>
        <begin position="310"/>
        <end position="329"/>
    </location>
</feature>
<name>A0ABV8UBH2_9PROT</name>
<dbReference type="RefSeq" id="WP_068145910.1">
    <property type="nucleotide sequence ID" value="NZ_JBHSCR010000007.1"/>
</dbReference>
<keyword evidence="3" id="KW-0012">Acyltransferase</keyword>
<organism evidence="3 4">
    <name type="scientific">Kordiimonas lipolytica</name>
    <dbReference type="NCBI Taxonomy" id="1662421"/>
    <lineage>
        <taxon>Bacteria</taxon>
        <taxon>Pseudomonadati</taxon>
        <taxon>Pseudomonadota</taxon>
        <taxon>Alphaproteobacteria</taxon>
        <taxon>Kordiimonadales</taxon>
        <taxon>Kordiimonadaceae</taxon>
        <taxon>Kordiimonas</taxon>
    </lineage>
</organism>
<feature type="transmembrane region" description="Helical" evidence="1">
    <location>
        <begin position="285"/>
        <end position="304"/>
    </location>
</feature>
<gene>
    <name evidence="3" type="ORF">ACFO5Q_10325</name>
</gene>
<dbReference type="InterPro" id="IPR050879">
    <property type="entry name" value="Acyltransferase_3"/>
</dbReference>
<protein>
    <submittedName>
        <fullName evidence="3">Acyltransferase family protein</fullName>
        <ecNumber evidence="3">2.3.-.-</ecNumber>
    </submittedName>
</protein>
<keyword evidence="3" id="KW-0808">Transferase</keyword>
<comment type="caution">
    <text evidence="3">The sequence shown here is derived from an EMBL/GenBank/DDBJ whole genome shotgun (WGS) entry which is preliminary data.</text>
</comment>
<evidence type="ECO:0000313" key="4">
    <source>
        <dbReference type="Proteomes" id="UP001595776"/>
    </source>
</evidence>
<sequence length="344" mass="38772">MQYLLRFILASYVVLFHTGSYYFPNAGPFAVFGFYTLSGYLITKVLNERYYAKSSPMRDFFVNRFWRLYPTYFVAAGLGAVLAWLAADQAAYWNNVIRLPDPETEMGWVLTNISIMGLHLGIPVSSPIRFAPPAWSTAIEIYFYIFLFFVGARSEQITIKWLKLSILTCLVCGAYLLGIANPSLSPGDLIYNSVFGVSLCFALGAATYFLGKRRKTTPSKIWGDFAFLCCVTLPIVPWRSVLTSETLLMFLHYSESISVAVFLYSVADTQLGRWSTWLGDISYPLFLVHWQVAILLTATGLSLIKSDVGSMLIIYIAAVLVSASMVYLIEQPLKAVRKRIRERN</sequence>